<evidence type="ECO:0000256" key="2">
    <source>
        <dbReference type="ARBA" id="ARBA00001966"/>
    </source>
</evidence>
<keyword evidence="3" id="KW-0004">4Fe-4S</keyword>
<dbReference type="InterPro" id="IPR006067">
    <property type="entry name" value="NO2/SO3_Rdtase_4Fe4S_dom"/>
</dbReference>
<comment type="cofactor">
    <cofactor evidence="2">
        <name>[4Fe-4S] cluster</name>
        <dbReference type="ChEBI" id="CHEBI:49883"/>
    </cofactor>
</comment>
<protein>
    <submittedName>
        <fullName evidence="9">Dissimilatory sulfite reductase beta subunit</fullName>
    </submittedName>
</protein>
<accession>A0A1G6HQ60</accession>
<evidence type="ECO:0000256" key="7">
    <source>
        <dbReference type="ARBA" id="ARBA00023014"/>
    </source>
</evidence>
<dbReference type="InterPro" id="IPR036136">
    <property type="entry name" value="Nit/Sulf_reduc_fer-like_dom_sf"/>
</dbReference>
<evidence type="ECO:0000256" key="6">
    <source>
        <dbReference type="ARBA" id="ARBA00023004"/>
    </source>
</evidence>
<dbReference type="RefSeq" id="WP_092127348.1">
    <property type="nucleotide sequence ID" value="NZ_FMYU01000001.1"/>
</dbReference>
<dbReference type="AlphaFoldDB" id="A0A1G6HQ60"/>
<dbReference type="SUPFAM" id="SSF55124">
    <property type="entry name" value="Nitrite/Sulfite reductase N-terminal domain-like"/>
    <property type="match status" value="1"/>
</dbReference>
<dbReference type="NCBIfam" id="TIGR02066">
    <property type="entry name" value="dsrB"/>
    <property type="match status" value="1"/>
</dbReference>
<dbReference type="GO" id="GO:0050311">
    <property type="term" value="F:sulfite reductase (ferredoxin) activity"/>
    <property type="evidence" value="ECO:0007669"/>
    <property type="project" value="TreeGrafter"/>
</dbReference>
<dbReference type="Gene3D" id="3.30.70.3340">
    <property type="match status" value="1"/>
</dbReference>
<dbReference type="Gene3D" id="3.30.70.20">
    <property type="match status" value="1"/>
</dbReference>
<dbReference type="GO" id="GO:0009337">
    <property type="term" value="C:sulfite reductase complex (NADPH)"/>
    <property type="evidence" value="ECO:0007669"/>
    <property type="project" value="TreeGrafter"/>
</dbReference>
<dbReference type="GO" id="GO:0051539">
    <property type="term" value="F:4 iron, 4 sulfur cluster binding"/>
    <property type="evidence" value="ECO:0007669"/>
    <property type="project" value="UniProtKB-KW"/>
</dbReference>
<dbReference type="Pfam" id="PF01077">
    <property type="entry name" value="NIR_SIR"/>
    <property type="match status" value="1"/>
</dbReference>
<evidence type="ECO:0000256" key="4">
    <source>
        <dbReference type="ARBA" id="ARBA00022723"/>
    </source>
</evidence>
<comment type="cofactor">
    <cofactor evidence="1">
        <name>siroheme</name>
        <dbReference type="ChEBI" id="CHEBI:60052"/>
    </cofactor>
</comment>
<keyword evidence="5" id="KW-0560">Oxidoreductase</keyword>
<dbReference type="GO" id="GO:0009055">
    <property type="term" value="F:electron transfer activity"/>
    <property type="evidence" value="ECO:0007669"/>
    <property type="project" value="InterPro"/>
</dbReference>
<keyword evidence="6" id="KW-0408">Iron</keyword>
<dbReference type="PROSITE" id="PS00198">
    <property type="entry name" value="4FE4S_FER_1"/>
    <property type="match status" value="1"/>
</dbReference>
<dbReference type="SUPFAM" id="SSF56014">
    <property type="entry name" value="Nitrite and sulphite reductase 4Fe-4S domain-like"/>
    <property type="match status" value="1"/>
</dbReference>
<dbReference type="GO" id="GO:0018551">
    <property type="term" value="F:dissimilatory sulfite reductase (NADH) activity"/>
    <property type="evidence" value="ECO:0007669"/>
    <property type="project" value="InterPro"/>
</dbReference>
<reference evidence="10" key="1">
    <citation type="submission" date="2016-10" db="EMBL/GenBank/DDBJ databases">
        <authorList>
            <person name="Varghese N."/>
            <person name="Submissions S."/>
        </authorList>
    </citation>
    <scope>NUCLEOTIDE SEQUENCE [LARGE SCALE GENOMIC DNA]</scope>
    <source>
        <strain evidence="10">DSM 8415</strain>
    </source>
</reference>
<dbReference type="PROSITE" id="PS51379">
    <property type="entry name" value="4FE4S_FER_2"/>
    <property type="match status" value="1"/>
</dbReference>
<feature type="domain" description="4Fe-4S ferredoxin-type" evidence="8">
    <location>
        <begin position="231"/>
        <end position="258"/>
    </location>
</feature>
<dbReference type="InterPro" id="IPR045854">
    <property type="entry name" value="NO2/SO3_Rdtase_4Fe4S_sf"/>
</dbReference>
<dbReference type="Gene3D" id="3.30.413.10">
    <property type="entry name" value="Sulfite Reductase Hemoprotein, domain 1"/>
    <property type="match status" value="1"/>
</dbReference>
<dbReference type="OrthoDB" id="9766142at2"/>
<evidence type="ECO:0000259" key="8">
    <source>
        <dbReference type="PROSITE" id="PS51379"/>
    </source>
</evidence>
<dbReference type="InterPro" id="IPR011808">
    <property type="entry name" value="DsrB"/>
</dbReference>
<dbReference type="Pfam" id="PF03460">
    <property type="entry name" value="NIR_SIR_ferr"/>
    <property type="match status" value="1"/>
</dbReference>
<evidence type="ECO:0000256" key="5">
    <source>
        <dbReference type="ARBA" id="ARBA00023002"/>
    </source>
</evidence>
<evidence type="ECO:0000313" key="10">
    <source>
        <dbReference type="Proteomes" id="UP000199411"/>
    </source>
</evidence>
<dbReference type="GO" id="GO:0016002">
    <property type="term" value="F:sulfite reductase activity"/>
    <property type="evidence" value="ECO:0007669"/>
    <property type="project" value="TreeGrafter"/>
</dbReference>
<dbReference type="Proteomes" id="UP000199411">
    <property type="component" value="Unassembled WGS sequence"/>
</dbReference>
<keyword evidence="10" id="KW-1185">Reference proteome</keyword>
<dbReference type="InterPro" id="IPR017900">
    <property type="entry name" value="4Fe4S_Fe_S_CS"/>
</dbReference>
<dbReference type="EMBL" id="FMYU01000001">
    <property type="protein sequence ID" value="SDB96283.1"/>
    <property type="molecule type" value="Genomic_DNA"/>
</dbReference>
<evidence type="ECO:0000256" key="3">
    <source>
        <dbReference type="ARBA" id="ARBA00022485"/>
    </source>
</evidence>
<dbReference type="InterPro" id="IPR045169">
    <property type="entry name" value="NO2/SO3_Rdtase_4Fe4S_prot"/>
</dbReference>
<dbReference type="InterPro" id="IPR005117">
    <property type="entry name" value="NiRdtase/SiRdtase_haem-b_fer"/>
</dbReference>
<dbReference type="PANTHER" id="PTHR11493:SF47">
    <property type="entry name" value="SULFITE REDUCTASE [NADPH] SUBUNIT BETA"/>
    <property type="match status" value="1"/>
</dbReference>
<gene>
    <name evidence="9" type="ORF">SAMN05660835_00067</name>
</gene>
<evidence type="ECO:0000313" key="9">
    <source>
        <dbReference type="EMBL" id="SDB96283.1"/>
    </source>
</evidence>
<dbReference type="SUPFAM" id="SSF54862">
    <property type="entry name" value="4Fe-4S ferredoxins"/>
    <property type="match status" value="1"/>
</dbReference>
<dbReference type="GO" id="GO:0046872">
    <property type="term" value="F:metal ion binding"/>
    <property type="evidence" value="ECO:0007669"/>
    <property type="project" value="UniProtKB-KW"/>
</dbReference>
<proteinExistence type="predicted"/>
<sequence length="362" mass="40572">MPDVDKGTVRITDIGPPHYEDFLPPIIKRNYGKWLYHEILKPGVMVHVSESGEKLYTVRVGSTRIVSSDFVREISDLADKYCGGYLRFTTRNNLEFFLDKEENIEPLIKEVQALGFPVGGIDHSLGNIVHTQGWLHCHTSASDASGVVKALMDEFYDYFVSDKLPAKVRMAFACCLNMCGSVGSSDIAIVGMHRRPPRVMADRVKDLCEIPSTIAACPVDAVRPKTIDGKPSVEIDEDRCVYCGNCYTVCPALPIADPLNDGVAIFIGGKVSNARTKPTFSKLAVPWLPNNPPRWPEVIEAVRTILEAYKEGARKGERVAEWIDRIGWPKFFKITGFEFTKYHIDDFRLGEATMNYSNYARL</sequence>
<name>A0A1G6HQ60_9BACT</name>
<dbReference type="InterPro" id="IPR017896">
    <property type="entry name" value="4Fe4S_Fe-S-bd"/>
</dbReference>
<keyword evidence="4" id="KW-0479">Metal-binding</keyword>
<dbReference type="GO" id="GO:0000103">
    <property type="term" value="P:sulfate assimilation"/>
    <property type="evidence" value="ECO:0007669"/>
    <property type="project" value="TreeGrafter"/>
</dbReference>
<dbReference type="PANTHER" id="PTHR11493">
    <property type="entry name" value="SULFITE REDUCTASE [NADPH] SUBUNIT BETA-RELATED"/>
    <property type="match status" value="1"/>
</dbReference>
<evidence type="ECO:0000256" key="1">
    <source>
        <dbReference type="ARBA" id="ARBA00001929"/>
    </source>
</evidence>
<organism evidence="9 10">
    <name type="scientific">Desulfurella multipotens</name>
    <dbReference type="NCBI Taxonomy" id="79269"/>
    <lineage>
        <taxon>Bacteria</taxon>
        <taxon>Pseudomonadati</taxon>
        <taxon>Campylobacterota</taxon>
        <taxon>Desulfurellia</taxon>
        <taxon>Desulfurellales</taxon>
        <taxon>Desulfurellaceae</taxon>
        <taxon>Desulfurella</taxon>
    </lineage>
</organism>
<dbReference type="Pfam" id="PF00037">
    <property type="entry name" value="Fer4"/>
    <property type="match status" value="1"/>
</dbReference>
<keyword evidence="7" id="KW-0411">Iron-sulfur</keyword>
<dbReference type="GO" id="GO:0020037">
    <property type="term" value="F:heme binding"/>
    <property type="evidence" value="ECO:0007669"/>
    <property type="project" value="InterPro"/>
</dbReference>